<evidence type="ECO:0000256" key="5">
    <source>
        <dbReference type="ARBA" id="ARBA00022605"/>
    </source>
</evidence>
<dbReference type="PROSITE" id="PS51671">
    <property type="entry name" value="ACT"/>
    <property type="match status" value="1"/>
</dbReference>
<dbReference type="NCBIfam" id="TIGR00119">
    <property type="entry name" value="acolac_sm"/>
    <property type="match status" value="1"/>
</dbReference>
<dbReference type="Pfam" id="PF22629">
    <property type="entry name" value="ACT_AHAS_ss"/>
    <property type="match status" value="1"/>
</dbReference>
<dbReference type="InterPro" id="IPR045865">
    <property type="entry name" value="ACT-like_dom_sf"/>
</dbReference>
<dbReference type="UniPathway" id="UPA00049">
    <property type="reaction ID" value="UER00059"/>
</dbReference>
<dbReference type="InterPro" id="IPR019455">
    <property type="entry name" value="Acetolactate_synth_ssu_C"/>
</dbReference>
<dbReference type="Gene3D" id="3.30.70.260">
    <property type="match status" value="1"/>
</dbReference>
<comment type="pathway">
    <text evidence="2 8">Amino-acid biosynthesis; L-valine biosynthesis; L-valine from pyruvate: step 1/4.</text>
</comment>
<dbReference type="GO" id="GO:0003984">
    <property type="term" value="F:acetolactate synthase activity"/>
    <property type="evidence" value="ECO:0007669"/>
    <property type="project" value="UniProtKB-UniRule"/>
</dbReference>
<dbReference type="InterPro" id="IPR027271">
    <property type="entry name" value="Acetolactate_synth/TF_NikR_C"/>
</dbReference>
<gene>
    <name evidence="10" type="primary">ilvN</name>
    <name evidence="10" type="ORF">ENW48_10850</name>
</gene>
<dbReference type="CDD" id="cd04878">
    <property type="entry name" value="ACT_AHAS"/>
    <property type="match status" value="1"/>
</dbReference>
<dbReference type="PANTHER" id="PTHR30239:SF0">
    <property type="entry name" value="ACETOLACTATE SYNTHASE SMALL SUBUNIT 1, CHLOROPLASTIC"/>
    <property type="match status" value="1"/>
</dbReference>
<evidence type="ECO:0000256" key="2">
    <source>
        <dbReference type="ARBA" id="ARBA00005025"/>
    </source>
</evidence>
<evidence type="ECO:0000259" key="9">
    <source>
        <dbReference type="PROSITE" id="PS51671"/>
    </source>
</evidence>
<dbReference type="NCBIfam" id="NF008864">
    <property type="entry name" value="PRK11895.1"/>
    <property type="match status" value="1"/>
</dbReference>
<keyword evidence="8 10" id="KW-0808">Transferase</keyword>
<dbReference type="GO" id="GO:0009097">
    <property type="term" value="P:isoleucine biosynthetic process"/>
    <property type="evidence" value="ECO:0007669"/>
    <property type="project" value="UniProtKB-UniRule"/>
</dbReference>
<comment type="pathway">
    <text evidence="1 8">Amino-acid biosynthesis; L-isoleucine biosynthesis; L-isoleucine from 2-oxobutanoate: step 1/4.</text>
</comment>
<comment type="subunit">
    <text evidence="4 8">Dimer of large and small chains.</text>
</comment>
<feature type="domain" description="ACT" evidence="9">
    <location>
        <begin position="11"/>
        <end position="85"/>
    </location>
</feature>
<dbReference type="GO" id="GO:0009099">
    <property type="term" value="P:L-valine biosynthetic process"/>
    <property type="evidence" value="ECO:0007669"/>
    <property type="project" value="UniProtKB-UniRule"/>
</dbReference>
<protein>
    <recommendedName>
        <fullName evidence="8">Acetolactate synthase small subunit</fullName>
        <shortName evidence="8">AHAS</shortName>
        <shortName evidence="8">ALS</shortName>
        <ecNumber evidence="8">2.2.1.6</ecNumber>
    </recommendedName>
    <alternativeName>
        <fullName evidence="8">Acetohydroxy-acid synthase small subunit</fullName>
    </alternativeName>
</protein>
<dbReference type="GO" id="GO:1990610">
    <property type="term" value="F:acetolactate synthase regulator activity"/>
    <property type="evidence" value="ECO:0007669"/>
    <property type="project" value="UniProtKB-UniRule"/>
</dbReference>
<dbReference type="FunFam" id="3.30.70.260:FF:000001">
    <property type="entry name" value="Acetolactate synthase, small subunit"/>
    <property type="match status" value="1"/>
</dbReference>
<comment type="catalytic activity">
    <reaction evidence="7 8">
        <text>2 pyruvate + H(+) = (2S)-2-acetolactate + CO2</text>
        <dbReference type="Rhea" id="RHEA:25249"/>
        <dbReference type="ChEBI" id="CHEBI:15361"/>
        <dbReference type="ChEBI" id="CHEBI:15378"/>
        <dbReference type="ChEBI" id="CHEBI:16526"/>
        <dbReference type="ChEBI" id="CHEBI:58476"/>
        <dbReference type="EC" id="2.2.1.6"/>
    </reaction>
</comment>
<accession>A0A7C5ANL4</accession>
<proteinExistence type="inferred from homology"/>
<keyword evidence="5 8" id="KW-0028">Amino-acid biosynthesis</keyword>
<comment type="caution">
    <text evidence="10">The sequence shown here is derived from an EMBL/GenBank/DDBJ whole genome shotgun (WGS) entry which is preliminary data.</text>
</comment>
<dbReference type="InterPro" id="IPR004789">
    <property type="entry name" value="Acetalactate_synth_ssu"/>
</dbReference>
<evidence type="ECO:0000256" key="3">
    <source>
        <dbReference type="ARBA" id="ARBA00006341"/>
    </source>
</evidence>
<sequence length="167" mass="18599">MPVQKTNRRHTISVWVDNIPGVLSRVTGLFSGRGFNIESLCVAETMDPEVSRITLVTSGDEQIIEQIIKQLRKLINTVKVVDLSELDHVEREMALVTVKAEDKSRAEVLRIADIFRCRVVDVSPTTYTLEITGTHEKLQAVLGLLKGHGILDIVRSGSLAIQRAKKD</sequence>
<dbReference type="InterPro" id="IPR002912">
    <property type="entry name" value="ACT_dom"/>
</dbReference>
<dbReference type="FunFam" id="3.30.70.1150:FF:000001">
    <property type="entry name" value="Acetolactate synthase small subunit"/>
    <property type="match status" value="1"/>
</dbReference>
<name>A0A7C5ANL4_9BACT</name>
<dbReference type="InterPro" id="IPR054480">
    <property type="entry name" value="AHAS_small-like_ACT"/>
</dbReference>
<keyword evidence="6 8" id="KW-0100">Branched-chain amino acid biosynthesis</keyword>
<dbReference type="UniPathway" id="UPA00047">
    <property type="reaction ID" value="UER00055"/>
</dbReference>
<dbReference type="SUPFAM" id="SSF55021">
    <property type="entry name" value="ACT-like"/>
    <property type="match status" value="2"/>
</dbReference>
<evidence type="ECO:0000256" key="1">
    <source>
        <dbReference type="ARBA" id="ARBA00004974"/>
    </source>
</evidence>
<dbReference type="InterPro" id="IPR039557">
    <property type="entry name" value="AHAS_ACT"/>
</dbReference>
<comment type="function">
    <text evidence="8">Catalyzes the conversion of 2 pyruvate molecules into acetolactate in the first common step of the biosynthetic pathway of the branched-amino acids such as leucine, isoleucine, and valine.</text>
</comment>
<evidence type="ECO:0000256" key="8">
    <source>
        <dbReference type="RuleBase" id="RU368092"/>
    </source>
</evidence>
<reference evidence="10" key="1">
    <citation type="journal article" date="2020" name="mSystems">
        <title>Genome- and Community-Level Interaction Insights into Carbon Utilization and Element Cycling Functions of Hydrothermarchaeota in Hydrothermal Sediment.</title>
        <authorList>
            <person name="Zhou Z."/>
            <person name="Liu Y."/>
            <person name="Xu W."/>
            <person name="Pan J."/>
            <person name="Luo Z.H."/>
            <person name="Li M."/>
        </authorList>
    </citation>
    <scope>NUCLEOTIDE SEQUENCE [LARGE SCALE GENOMIC DNA]</scope>
    <source>
        <strain evidence="10">SpSt-853</strain>
    </source>
</reference>
<evidence type="ECO:0000313" key="10">
    <source>
        <dbReference type="EMBL" id="HGZ12693.1"/>
    </source>
</evidence>
<dbReference type="Gene3D" id="3.30.70.1150">
    <property type="entry name" value="ACT-like. Chain A, domain 2"/>
    <property type="match status" value="1"/>
</dbReference>
<dbReference type="PANTHER" id="PTHR30239">
    <property type="entry name" value="ACETOLACTATE SYNTHASE SMALL SUBUNIT"/>
    <property type="match status" value="1"/>
</dbReference>
<evidence type="ECO:0000256" key="6">
    <source>
        <dbReference type="ARBA" id="ARBA00023304"/>
    </source>
</evidence>
<dbReference type="EMBL" id="DTKJ01000074">
    <property type="protein sequence ID" value="HGZ12693.1"/>
    <property type="molecule type" value="Genomic_DNA"/>
</dbReference>
<comment type="similarity">
    <text evidence="3 8">Belongs to the acetolactate synthase small subunit family.</text>
</comment>
<organism evidence="10">
    <name type="scientific">Desulfobacca acetoxidans</name>
    <dbReference type="NCBI Taxonomy" id="60893"/>
    <lineage>
        <taxon>Bacteria</taxon>
        <taxon>Pseudomonadati</taxon>
        <taxon>Thermodesulfobacteriota</taxon>
        <taxon>Desulfobaccia</taxon>
        <taxon>Desulfobaccales</taxon>
        <taxon>Desulfobaccaceae</taxon>
        <taxon>Desulfobacca</taxon>
    </lineage>
</organism>
<dbReference type="GO" id="GO:0005829">
    <property type="term" value="C:cytosol"/>
    <property type="evidence" value="ECO:0007669"/>
    <property type="project" value="TreeGrafter"/>
</dbReference>
<dbReference type="AlphaFoldDB" id="A0A7C5ANL4"/>
<dbReference type="Pfam" id="PF10369">
    <property type="entry name" value="ALS_ss_C"/>
    <property type="match status" value="1"/>
</dbReference>
<dbReference type="EC" id="2.2.1.6" evidence="8"/>
<evidence type="ECO:0000256" key="4">
    <source>
        <dbReference type="ARBA" id="ARBA00011744"/>
    </source>
</evidence>
<evidence type="ECO:0000256" key="7">
    <source>
        <dbReference type="ARBA" id="ARBA00048670"/>
    </source>
</evidence>